<evidence type="ECO:0000259" key="9">
    <source>
        <dbReference type="Pfam" id="PF02687"/>
    </source>
</evidence>
<keyword evidence="4 8" id="KW-1133">Transmembrane helix</keyword>
<evidence type="ECO:0000256" key="7">
    <source>
        <dbReference type="SAM" id="MobiDB-lite"/>
    </source>
</evidence>
<gene>
    <name evidence="10" type="ORF">EFY87_08470</name>
</gene>
<dbReference type="Pfam" id="PF02687">
    <property type="entry name" value="FtsX"/>
    <property type="match status" value="2"/>
</dbReference>
<evidence type="ECO:0000256" key="6">
    <source>
        <dbReference type="ARBA" id="ARBA00038076"/>
    </source>
</evidence>
<feature type="transmembrane region" description="Helical" evidence="8">
    <location>
        <begin position="725"/>
        <end position="747"/>
    </location>
</feature>
<dbReference type="EMBL" id="RJJQ01000007">
    <property type="protein sequence ID" value="RNI22836.1"/>
    <property type="molecule type" value="Genomic_DNA"/>
</dbReference>
<evidence type="ECO:0000313" key="10">
    <source>
        <dbReference type="EMBL" id="RNI22836.1"/>
    </source>
</evidence>
<accession>A0A3M9MBB7</accession>
<feature type="transmembrane region" description="Helical" evidence="8">
    <location>
        <begin position="767"/>
        <end position="794"/>
    </location>
</feature>
<evidence type="ECO:0000256" key="4">
    <source>
        <dbReference type="ARBA" id="ARBA00022989"/>
    </source>
</evidence>
<proteinExistence type="inferred from homology"/>
<feature type="transmembrane region" description="Helical" evidence="8">
    <location>
        <begin position="956"/>
        <end position="987"/>
    </location>
</feature>
<feature type="transmembrane region" description="Helical" evidence="8">
    <location>
        <begin position="915"/>
        <end position="936"/>
    </location>
</feature>
<evidence type="ECO:0000256" key="5">
    <source>
        <dbReference type="ARBA" id="ARBA00023136"/>
    </source>
</evidence>
<keyword evidence="5 8" id="KW-0472">Membrane</keyword>
<keyword evidence="2" id="KW-1003">Cell membrane</keyword>
<reference evidence="10 11" key="1">
    <citation type="submission" date="2018-11" db="EMBL/GenBank/DDBJ databases">
        <title>Draft genome of Simplicispira Flexivirga sp. BO-16.</title>
        <authorList>
            <person name="Im W.T."/>
        </authorList>
    </citation>
    <scope>NUCLEOTIDE SEQUENCE [LARGE SCALE GENOMIC DNA]</scope>
    <source>
        <strain evidence="10 11">BO-16</strain>
    </source>
</reference>
<evidence type="ECO:0000256" key="2">
    <source>
        <dbReference type="ARBA" id="ARBA00022475"/>
    </source>
</evidence>
<dbReference type="PANTHER" id="PTHR30572">
    <property type="entry name" value="MEMBRANE COMPONENT OF TRANSPORTER-RELATED"/>
    <property type="match status" value="1"/>
</dbReference>
<feature type="domain" description="ABC3 transporter permease C-terminal" evidence="9">
    <location>
        <begin position="916"/>
        <end position="1024"/>
    </location>
</feature>
<dbReference type="AlphaFoldDB" id="A0A3M9MBB7"/>
<feature type="transmembrane region" description="Helical" evidence="8">
    <location>
        <begin position="806"/>
        <end position="826"/>
    </location>
</feature>
<comment type="similarity">
    <text evidence="6">Belongs to the ABC-4 integral membrane protein family.</text>
</comment>
<dbReference type="InterPro" id="IPR003838">
    <property type="entry name" value="ABC3_permease_C"/>
</dbReference>
<dbReference type="Proteomes" id="UP000271678">
    <property type="component" value="Unassembled WGS sequence"/>
</dbReference>
<dbReference type="GO" id="GO:0005886">
    <property type="term" value="C:plasma membrane"/>
    <property type="evidence" value="ECO:0007669"/>
    <property type="project" value="UniProtKB-SubCell"/>
</dbReference>
<feature type="compositionally biased region" description="Low complexity" evidence="7">
    <location>
        <begin position="36"/>
        <end position="45"/>
    </location>
</feature>
<feature type="transmembrane region" description="Helical" evidence="8">
    <location>
        <begin position="117"/>
        <end position="135"/>
    </location>
</feature>
<sequence length="1032" mass="105989">MPRLAIPPQKLSTGTTSARRPRRSVASSPDPFRAESGGATAGTASNPLTTLSRESSYAIRIERPGIPPDPSVAGKRSRFLEFLAAKRLVLREIGDGDQVGLLEIVWAQVIRRGSRSLALFLGLLVACAGFTVLTAQSRSQELVTRGKVTTAGRSAYDILVRPQGVQLPMEKKGGLVQAGFLSGIHGGISLAQWHQIEKIQGVEVAAPVAVIGYVVPRVAVPAAKHVNLNPGNGSKLFRLDTTWHTDNGASTEDGRPSFLYVTSGNLTTNATQSIAYQTIDGVRRKILAVPTTNQVTVHSPPTQVSALTKTQYESIVAGDGPQSGSALGAVVGFPFLLEAVDPAAEAKLAGLKGAMVSGKYLGSGNISTAVVGGQSSQQVPVVVASSPATHISLSYKIQELSSSAVRHVQLGKGFDSLLNSPGVTVGSGSFNQDAAYQELLRAMKNPGSALGDTGFAARDLSDMYVAGPTSYTGKSLSGAKVLAAQPQRTNLGVWQEPPAGGGSFTIGSIVPAGADDTAFRNLTGYQWDTTNTSRLGSPTVAYQGTFDASRLPGYSALTRVPLGTYASTVVTGATAKDRKILGDKALPPSPNIAGYVQPAPLMITSLSSLPAFESGSAFWNPVTTDKPGTAASPVNAAAPISSIRIRVNGVTGVGAASRARVRLVAQQIEAKTHLLVDVTIGSSPAPQTIVLPAGEHGRPQLTLHENWVKKGVTVAILTAVDKKSVALFLLVLVVCALFVANTVAASVRARRTELGVLACLGWRKSRLVALVGIEIAGVALAAGIGGGLIAWAAGSAFGLPVSPGRAALAIPAALIVALVAGVIPAVSAAQASPMEAVQPQVSVPRRASSPHTVIGLGWVNATRRPGRSVLAAAGLAIAVAALGVIAGILTVFRGNVVGTLLGNTVSVEVRGSDKAAVIAILILAGIGVANVLFLEIRERGTELATLQAIGWRESDLTALLLTEGVLIGVAGSVVGAGLALVILAVVIGSLSTGLVWSVLVAALIGIVISVAATIPPVATIRRLPTATLLTEE</sequence>
<dbReference type="PANTHER" id="PTHR30572:SF4">
    <property type="entry name" value="ABC TRANSPORTER PERMEASE YTRF"/>
    <property type="match status" value="1"/>
</dbReference>
<keyword evidence="3 8" id="KW-0812">Transmembrane</keyword>
<evidence type="ECO:0000313" key="11">
    <source>
        <dbReference type="Proteomes" id="UP000271678"/>
    </source>
</evidence>
<evidence type="ECO:0000256" key="1">
    <source>
        <dbReference type="ARBA" id="ARBA00004651"/>
    </source>
</evidence>
<comment type="caution">
    <text evidence="10">The sequence shown here is derived from an EMBL/GenBank/DDBJ whole genome shotgun (WGS) entry which is preliminary data.</text>
</comment>
<comment type="subcellular location">
    <subcellularLocation>
        <location evidence="1">Cell membrane</location>
        <topology evidence="1">Multi-pass membrane protein</topology>
    </subcellularLocation>
</comment>
<feature type="transmembrane region" description="Helical" evidence="8">
    <location>
        <begin position="869"/>
        <end position="892"/>
    </location>
</feature>
<dbReference type="InterPro" id="IPR050250">
    <property type="entry name" value="Macrolide_Exporter_MacB"/>
</dbReference>
<dbReference type="GO" id="GO:0022857">
    <property type="term" value="F:transmembrane transporter activity"/>
    <property type="evidence" value="ECO:0007669"/>
    <property type="project" value="TreeGrafter"/>
</dbReference>
<evidence type="ECO:0000256" key="3">
    <source>
        <dbReference type="ARBA" id="ARBA00022692"/>
    </source>
</evidence>
<feature type="domain" description="ABC3 transporter permease C-terminal" evidence="9">
    <location>
        <begin position="726"/>
        <end position="833"/>
    </location>
</feature>
<keyword evidence="11" id="KW-1185">Reference proteome</keyword>
<protein>
    <submittedName>
        <fullName evidence="10">ABC transporter permease</fullName>
    </submittedName>
</protein>
<evidence type="ECO:0000256" key="8">
    <source>
        <dbReference type="SAM" id="Phobius"/>
    </source>
</evidence>
<feature type="transmembrane region" description="Helical" evidence="8">
    <location>
        <begin position="993"/>
        <end position="1014"/>
    </location>
</feature>
<organism evidence="10 11">
    <name type="scientific">Flexivirga caeni</name>
    <dbReference type="NCBI Taxonomy" id="2294115"/>
    <lineage>
        <taxon>Bacteria</taxon>
        <taxon>Bacillati</taxon>
        <taxon>Actinomycetota</taxon>
        <taxon>Actinomycetes</taxon>
        <taxon>Micrococcales</taxon>
        <taxon>Dermacoccaceae</taxon>
        <taxon>Flexivirga</taxon>
    </lineage>
</organism>
<name>A0A3M9MBB7_9MICO</name>
<feature type="region of interest" description="Disordered" evidence="7">
    <location>
        <begin position="1"/>
        <end position="48"/>
    </location>
</feature>